<sequence>MDSWAGGMYRPSSSDRRYVCNPYTHPLSFACKGYNSVATIIPFAIVAAAAAAVVPFLSLAVS</sequence>
<keyword evidence="3" id="KW-1185">Reference proteome</keyword>
<keyword evidence="1" id="KW-1133">Transmembrane helix</keyword>
<evidence type="ECO:0000313" key="3">
    <source>
        <dbReference type="Proteomes" id="UP001281614"/>
    </source>
</evidence>
<keyword evidence="1" id="KW-0812">Transmembrane</keyword>
<keyword evidence="1" id="KW-0472">Membrane</keyword>
<dbReference type="Proteomes" id="UP001281614">
    <property type="component" value="Unassembled WGS sequence"/>
</dbReference>
<evidence type="ECO:0000256" key="1">
    <source>
        <dbReference type="SAM" id="Phobius"/>
    </source>
</evidence>
<dbReference type="AlphaFoldDB" id="A0AAD9Y9D3"/>
<protein>
    <submittedName>
        <fullName evidence="2">Uncharacterized protein</fullName>
    </submittedName>
</protein>
<organism evidence="2 3">
    <name type="scientific">Colletotrichum kahawae</name>
    <name type="common">Coffee berry disease fungus</name>
    <dbReference type="NCBI Taxonomy" id="34407"/>
    <lineage>
        <taxon>Eukaryota</taxon>
        <taxon>Fungi</taxon>
        <taxon>Dikarya</taxon>
        <taxon>Ascomycota</taxon>
        <taxon>Pezizomycotina</taxon>
        <taxon>Sordariomycetes</taxon>
        <taxon>Hypocreomycetidae</taxon>
        <taxon>Glomerellales</taxon>
        <taxon>Glomerellaceae</taxon>
        <taxon>Colletotrichum</taxon>
        <taxon>Colletotrichum gloeosporioides species complex</taxon>
    </lineage>
</organism>
<comment type="caution">
    <text evidence="2">The sequence shown here is derived from an EMBL/GenBank/DDBJ whole genome shotgun (WGS) entry which is preliminary data.</text>
</comment>
<evidence type="ECO:0000313" key="2">
    <source>
        <dbReference type="EMBL" id="KAK2742144.1"/>
    </source>
</evidence>
<reference evidence="2" key="1">
    <citation type="submission" date="2023-02" db="EMBL/GenBank/DDBJ databases">
        <title>Colletotrichum kahawae CIFC_Que2 genome sequencing and assembly.</title>
        <authorList>
            <person name="Baroncelli R."/>
        </authorList>
    </citation>
    <scope>NUCLEOTIDE SEQUENCE</scope>
    <source>
        <strain evidence="2">CIFC_Que2</strain>
    </source>
</reference>
<accession>A0AAD9Y9D3</accession>
<dbReference type="EMBL" id="VYYT01000333">
    <property type="protein sequence ID" value="KAK2742144.1"/>
    <property type="molecule type" value="Genomic_DNA"/>
</dbReference>
<feature type="transmembrane region" description="Helical" evidence="1">
    <location>
        <begin position="37"/>
        <end position="61"/>
    </location>
</feature>
<name>A0AAD9Y9D3_COLKA</name>
<gene>
    <name evidence="2" type="ORF">CKAH01_01571</name>
</gene>
<proteinExistence type="predicted"/>